<name>A0A0A8Z888_ARUDO</name>
<proteinExistence type="predicted"/>
<dbReference type="AlphaFoldDB" id="A0A0A8Z888"/>
<accession>A0A0A8Z888</accession>
<reference evidence="1" key="1">
    <citation type="submission" date="2014-09" db="EMBL/GenBank/DDBJ databases">
        <authorList>
            <person name="Magalhaes I.L.F."/>
            <person name="Oliveira U."/>
            <person name="Santos F.R."/>
            <person name="Vidigal T.H.D.A."/>
            <person name="Brescovit A.D."/>
            <person name="Santos A.J."/>
        </authorList>
    </citation>
    <scope>NUCLEOTIDE SEQUENCE</scope>
    <source>
        <tissue evidence="1">Shoot tissue taken approximately 20 cm above the soil surface</tissue>
    </source>
</reference>
<reference evidence="1" key="2">
    <citation type="journal article" date="2015" name="Data Brief">
        <title>Shoot transcriptome of the giant reed, Arundo donax.</title>
        <authorList>
            <person name="Barrero R.A."/>
            <person name="Guerrero F.D."/>
            <person name="Moolhuijzen P."/>
            <person name="Goolsby J.A."/>
            <person name="Tidwell J."/>
            <person name="Bellgard S.E."/>
            <person name="Bellgard M.I."/>
        </authorList>
    </citation>
    <scope>NUCLEOTIDE SEQUENCE</scope>
    <source>
        <tissue evidence="1">Shoot tissue taken approximately 20 cm above the soil surface</tissue>
    </source>
</reference>
<sequence length="30" mass="3705">MRYLYLVIICFRFHVQNLSETVSLYLLKLK</sequence>
<dbReference type="EMBL" id="GBRH01262874">
    <property type="protein sequence ID" value="JAD35021.1"/>
    <property type="molecule type" value="Transcribed_RNA"/>
</dbReference>
<evidence type="ECO:0000313" key="1">
    <source>
        <dbReference type="EMBL" id="JAD35021.1"/>
    </source>
</evidence>
<organism evidence="1">
    <name type="scientific">Arundo donax</name>
    <name type="common">Giant reed</name>
    <name type="synonym">Donax arundinaceus</name>
    <dbReference type="NCBI Taxonomy" id="35708"/>
    <lineage>
        <taxon>Eukaryota</taxon>
        <taxon>Viridiplantae</taxon>
        <taxon>Streptophyta</taxon>
        <taxon>Embryophyta</taxon>
        <taxon>Tracheophyta</taxon>
        <taxon>Spermatophyta</taxon>
        <taxon>Magnoliopsida</taxon>
        <taxon>Liliopsida</taxon>
        <taxon>Poales</taxon>
        <taxon>Poaceae</taxon>
        <taxon>PACMAD clade</taxon>
        <taxon>Arundinoideae</taxon>
        <taxon>Arundineae</taxon>
        <taxon>Arundo</taxon>
    </lineage>
</organism>
<protein>
    <submittedName>
        <fullName evidence="1">Uncharacterized protein</fullName>
    </submittedName>
</protein>